<dbReference type="Proteomes" id="UP000265768">
    <property type="component" value="Unassembled WGS sequence"/>
</dbReference>
<feature type="domain" description="N,N-dimethylformamidase beta subunit-like C-terminal" evidence="1">
    <location>
        <begin position="37"/>
        <end position="401"/>
    </location>
</feature>
<dbReference type="InterPro" id="IPR046540">
    <property type="entry name" value="DMFA2_C"/>
</dbReference>
<dbReference type="AlphaFoldDB" id="A0A3A4AUC9"/>
<evidence type="ECO:0000313" key="3">
    <source>
        <dbReference type="Proteomes" id="UP000265768"/>
    </source>
</evidence>
<proteinExistence type="predicted"/>
<evidence type="ECO:0000313" key="2">
    <source>
        <dbReference type="EMBL" id="RJL33600.1"/>
    </source>
</evidence>
<evidence type="ECO:0000259" key="1">
    <source>
        <dbReference type="Pfam" id="PF20254"/>
    </source>
</evidence>
<organism evidence="2 3">
    <name type="scientific">Bailinhaonella thermotolerans</name>
    <dbReference type="NCBI Taxonomy" id="1070861"/>
    <lineage>
        <taxon>Bacteria</taxon>
        <taxon>Bacillati</taxon>
        <taxon>Actinomycetota</taxon>
        <taxon>Actinomycetes</taxon>
        <taxon>Streptosporangiales</taxon>
        <taxon>Streptosporangiaceae</taxon>
        <taxon>Bailinhaonella</taxon>
    </lineage>
</organism>
<gene>
    <name evidence="2" type="ORF">D5H75_10310</name>
</gene>
<name>A0A3A4AUC9_9ACTN</name>
<accession>A0A3A4AUC9</accession>
<keyword evidence="3" id="KW-1185">Reference proteome</keyword>
<dbReference type="EMBL" id="QZEY01000003">
    <property type="protein sequence ID" value="RJL33600.1"/>
    <property type="molecule type" value="Genomic_DNA"/>
</dbReference>
<dbReference type="Pfam" id="PF20254">
    <property type="entry name" value="DMFA2_C"/>
    <property type="match status" value="1"/>
</dbReference>
<dbReference type="OrthoDB" id="505641at2"/>
<sequence>MKRQGAEHEIEGYADQASVLPGQSFKLLVSTTAPTFTVRAYRMGWYGGALARRVWQSRPVPGRVQPKAKLIPATRTVSAAHWTPSLSVDTTGWPEGSYLLRLDASTKAQRYVPITVRSASTRGKVVIVNATTTWQAYNHWGDHDLYQGPRGRGDYAGRSRAVSFDRPYDTNGARLFMTLERSAIEVAEKSGVPLAYITSLELDRDPAILRGARALISLGHDEYWSPRMRRTVTTARDKGTNLAFLGANSVYWRIRFEKNGRLIVCYKEAVEDPLYGVRGKEKEVTALWRGDPAADPESSLIGPLYDCFPAEAAYVIWQPGHWIFKGTGVRRGTSFPGMLGVESDKITPGRPVPRPLEVLAKSPLSCGGRPTVAHSAYYTVPSGAAVFNAGTMRWVCAMRGKGCGHGVTDAAAKFSRKATDNILKTFAKGPAAKLHPAKDNLADLGLADPLT</sequence>
<comment type="caution">
    <text evidence="2">The sequence shown here is derived from an EMBL/GenBank/DDBJ whole genome shotgun (WGS) entry which is preliminary data.</text>
</comment>
<reference evidence="2 3" key="1">
    <citation type="submission" date="2018-09" db="EMBL/GenBank/DDBJ databases">
        <title>YIM 75507 draft genome.</title>
        <authorList>
            <person name="Tang S."/>
            <person name="Feng Y."/>
        </authorList>
    </citation>
    <scope>NUCLEOTIDE SEQUENCE [LARGE SCALE GENOMIC DNA]</scope>
    <source>
        <strain evidence="2 3">YIM 75507</strain>
    </source>
</reference>
<protein>
    <recommendedName>
        <fullName evidence="1">N,N-dimethylformamidase beta subunit-like C-terminal domain-containing protein</fullName>
    </recommendedName>
</protein>